<feature type="compositionally biased region" description="Basic and acidic residues" evidence="2">
    <location>
        <begin position="760"/>
        <end position="771"/>
    </location>
</feature>
<feature type="region of interest" description="Disordered" evidence="2">
    <location>
        <begin position="644"/>
        <end position="664"/>
    </location>
</feature>
<dbReference type="GO" id="GO:0031146">
    <property type="term" value="P:SCF-dependent proteasomal ubiquitin-dependent protein catabolic process"/>
    <property type="evidence" value="ECO:0007669"/>
    <property type="project" value="InterPro"/>
</dbReference>
<feature type="region of interest" description="Disordered" evidence="2">
    <location>
        <begin position="719"/>
        <end position="738"/>
    </location>
</feature>
<keyword evidence="1" id="KW-0833">Ubl conjugation pathway</keyword>
<evidence type="ECO:0000256" key="2">
    <source>
        <dbReference type="SAM" id="MobiDB-lite"/>
    </source>
</evidence>
<proteinExistence type="predicted"/>
<dbReference type="PANTHER" id="PTHR14753">
    <property type="entry name" value="F-BOX ONLY PROTEIN 38"/>
    <property type="match status" value="1"/>
</dbReference>
<feature type="region of interest" description="Disordered" evidence="2">
    <location>
        <begin position="760"/>
        <end position="882"/>
    </location>
</feature>
<dbReference type="Gene3D" id="1.20.1280.50">
    <property type="match status" value="1"/>
</dbReference>
<evidence type="ECO:0000256" key="1">
    <source>
        <dbReference type="ARBA" id="ARBA00022786"/>
    </source>
</evidence>
<gene>
    <name evidence="4" type="primary">FBXO38</name>
</gene>
<dbReference type="InterPro" id="IPR001810">
    <property type="entry name" value="F-box_dom"/>
</dbReference>
<dbReference type="GO" id="GO:0005737">
    <property type="term" value="C:cytoplasm"/>
    <property type="evidence" value="ECO:0007669"/>
    <property type="project" value="TreeGrafter"/>
</dbReference>
<feature type="region of interest" description="Disordered" evidence="2">
    <location>
        <begin position="689"/>
        <end position="714"/>
    </location>
</feature>
<feature type="compositionally biased region" description="Basic and acidic residues" evidence="2">
    <location>
        <begin position="689"/>
        <end position="703"/>
    </location>
</feature>
<sequence length="1161" mass="131511">MEQILSRDVLIGNCTSVPHCSVVKFKLGARVEDLLFDTGDNTAMGPRKKSVKTCLMNNEIAEETISDEAKDYMNQLSHEVLCHIFRYLPLQDIMCMECLSRKLKEAVTLYLRVVRVVDLCAGRWWEYMPSGFTDSSFLTLLKKMPDVEQLYGLHPRYLERRRVRGHEAFSIPGVLEALQACPNLVGVETSHLELVESIWTYMPHVHILGKFRNRNGAFPIPPENKLKIPIGAKIQTLHLVGVNVPEIPCIPMLRHLYMKWVRLTKPQPFKDFLCISLRTFVMRNCAGPTNSLKYVPLVTGLASARNLEHLEMVRVPFLGGLIQHVVEDSWRSGGFRNLHTIVLGACKNALEVDLGYLIITAARRLHEVRIQPSLTKDGVFSALKMAELEFPQFETLHLGYVDEFLLQSRMANADLVKYGLADVVENPGIITDIGMKAVNEVFSCIKYLAIYNCPHLHNPYNWISDHSRWTRLVDINLVRCHALKLDSFGQFIELLPSLEFISLDQMFREPPKGCARVGLSAGTGIGVSSALVSNQNSNNDNDNNAQNNANIHDHNHHHPDDSDEENDFRQDLQPGEQQFAADGNPDLFERLSWQKVTWPVLFVLGPSGLQRVVKPTPITVHDSESDDEEDSLELQEVWIPKNAVSGKGKTPLRKRYNSHQMGQSKQFPLEESSCEKGCQVTSEQIKADMKAARDIPEKKKNKDVYPSCSSATDGEQRDVSRQCVCSPGGSEDSEAMEEGDAESSVCPRCCCHRPQESQRRTSRCSDEERPSTSRACVVNGPDGTRSAFSFRTLPQGGSSGPAHDERTNGSGSGATGEDRRGSSQPESCDVQSHEDYPRRPLTRARSRLSHVPLVSESEVAKTKPRHAMKRKRTADKSTSTSDPVIEDDHVQVLVLKSKNLVGVTMTNCGITDLVLKDCPKMMFIHATRCRVLKHLKVENAPIVNRFDYAQCKKLNMDQVLDQILRMPPERNRIIYLRPMQQVDTLTLEQKLFSGPYPYHICIIHEFSNPPNVRNKVRIRSWMDTIANINQELIKYEFFPEATRSEDDLKKYPKYPWGREIYTLEGVVDGAPYSMISDFPWLRSLRAAEPNSFARYDFEDDEESTIYAPRRKGQLSADICMETIGEEISEMRQMKKGVFQRVVAIFIHYCDVNGEPVEDDYI</sequence>
<feature type="compositionally biased region" description="Basic residues" evidence="2">
    <location>
        <begin position="862"/>
        <end position="873"/>
    </location>
</feature>
<dbReference type="AlphaFoldDB" id="A0A452TGH3"/>
<dbReference type="InterPro" id="IPR042354">
    <property type="entry name" value="FBX38"/>
</dbReference>
<dbReference type="SUPFAM" id="SSF81383">
    <property type="entry name" value="F-box domain"/>
    <property type="match status" value="1"/>
</dbReference>
<feature type="domain" description="F-box" evidence="3">
    <location>
        <begin position="75"/>
        <end position="108"/>
    </location>
</feature>
<feature type="region of interest" description="Disordered" evidence="2">
    <location>
        <begin position="530"/>
        <end position="569"/>
    </location>
</feature>
<dbReference type="InterPro" id="IPR036047">
    <property type="entry name" value="F-box-like_dom_sf"/>
</dbReference>
<dbReference type="GO" id="GO:0070936">
    <property type="term" value="P:protein K48-linked ubiquitination"/>
    <property type="evidence" value="ECO:0007669"/>
    <property type="project" value="TreeGrafter"/>
</dbReference>
<dbReference type="GO" id="GO:0005634">
    <property type="term" value="C:nucleus"/>
    <property type="evidence" value="ECO:0007669"/>
    <property type="project" value="TreeGrafter"/>
</dbReference>
<evidence type="ECO:0000259" key="3">
    <source>
        <dbReference type="Pfam" id="PF00646"/>
    </source>
</evidence>
<evidence type="ECO:0000313" key="4">
    <source>
        <dbReference type="Ensembl" id="ENSUMAP00000007211"/>
    </source>
</evidence>
<dbReference type="SUPFAM" id="SSF52047">
    <property type="entry name" value="RNI-like"/>
    <property type="match status" value="1"/>
</dbReference>
<dbReference type="GeneTree" id="ENSGT00390000013163"/>
<dbReference type="Gene3D" id="3.80.10.10">
    <property type="entry name" value="Ribonuclease Inhibitor"/>
    <property type="match status" value="1"/>
</dbReference>
<reference evidence="4" key="1">
    <citation type="submission" date="2019-03" db="UniProtKB">
        <authorList>
            <consortium name="Ensembl"/>
        </authorList>
    </citation>
    <scope>IDENTIFICATION</scope>
</reference>
<dbReference type="Ensembl" id="ENSUMAT00000008656.1">
    <property type="protein sequence ID" value="ENSUMAP00000007211.1"/>
    <property type="gene ID" value="ENSUMAG00000005518.1"/>
</dbReference>
<organism evidence="4">
    <name type="scientific">Ursus maritimus</name>
    <name type="common">Polar bear</name>
    <name type="synonym">Thalarctos maritimus</name>
    <dbReference type="NCBI Taxonomy" id="29073"/>
    <lineage>
        <taxon>Eukaryota</taxon>
        <taxon>Metazoa</taxon>
        <taxon>Chordata</taxon>
        <taxon>Craniata</taxon>
        <taxon>Vertebrata</taxon>
        <taxon>Euteleostomi</taxon>
        <taxon>Mammalia</taxon>
        <taxon>Eutheria</taxon>
        <taxon>Laurasiatheria</taxon>
        <taxon>Carnivora</taxon>
        <taxon>Caniformia</taxon>
        <taxon>Ursidae</taxon>
        <taxon>Ursus</taxon>
    </lineage>
</organism>
<dbReference type="InterPro" id="IPR032675">
    <property type="entry name" value="LRR_dom_sf"/>
</dbReference>
<dbReference type="Pfam" id="PF00646">
    <property type="entry name" value="F-box"/>
    <property type="match status" value="1"/>
</dbReference>
<feature type="compositionally biased region" description="Low complexity" evidence="2">
    <location>
        <begin position="534"/>
        <end position="550"/>
    </location>
</feature>
<accession>A0A452TGH3</accession>
<dbReference type="CDD" id="cd22107">
    <property type="entry name" value="F-box_FBXO38"/>
    <property type="match status" value="1"/>
</dbReference>
<name>A0A452TGH3_URSMA</name>
<protein>
    <submittedName>
        <fullName evidence="4">F-box protein 38</fullName>
    </submittedName>
</protein>
<dbReference type="PANTHER" id="PTHR14753:SF3">
    <property type="entry name" value="F-BOX ONLY PROTEIN 38"/>
    <property type="match status" value="1"/>
</dbReference>